<evidence type="ECO:0000256" key="1">
    <source>
        <dbReference type="ARBA" id="ARBA00010587"/>
    </source>
</evidence>
<evidence type="ECO:0000256" key="3">
    <source>
        <dbReference type="ARBA" id="ARBA00023004"/>
    </source>
</evidence>
<dbReference type="GO" id="GO:0046872">
    <property type="term" value="F:metal ion binding"/>
    <property type="evidence" value="ECO:0007669"/>
    <property type="project" value="UniProtKB-KW"/>
</dbReference>
<proteinExistence type="inferred from homology"/>
<dbReference type="PANTHER" id="PTHR37164:SF1">
    <property type="entry name" value="BACTERIOHEMERYTHRIN"/>
    <property type="match status" value="1"/>
</dbReference>
<evidence type="ECO:0000259" key="4">
    <source>
        <dbReference type="Pfam" id="PF01814"/>
    </source>
</evidence>
<name>A0A934SS37_9BURK</name>
<dbReference type="InterPro" id="IPR035938">
    <property type="entry name" value="Hemerythrin-like_sf"/>
</dbReference>
<keyword evidence="2" id="KW-0479">Metal-binding</keyword>
<dbReference type="EMBL" id="JAEPBG010000005">
    <property type="protein sequence ID" value="MBK4735570.1"/>
    <property type="molecule type" value="Genomic_DNA"/>
</dbReference>
<dbReference type="Proteomes" id="UP000622890">
    <property type="component" value="Unassembled WGS sequence"/>
</dbReference>
<dbReference type="InterPro" id="IPR050669">
    <property type="entry name" value="Hemerythrin"/>
</dbReference>
<dbReference type="InterPro" id="IPR012827">
    <property type="entry name" value="Hemerythrin_metal-bd"/>
</dbReference>
<dbReference type="PANTHER" id="PTHR37164">
    <property type="entry name" value="BACTERIOHEMERYTHRIN"/>
    <property type="match status" value="1"/>
</dbReference>
<comment type="similarity">
    <text evidence="1">Belongs to the hemerythrin family.</text>
</comment>
<feature type="domain" description="Hemerythrin-like" evidence="4">
    <location>
        <begin position="23"/>
        <end position="127"/>
    </location>
</feature>
<evidence type="ECO:0000256" key="2">
    <source>
        <dbReference type="ARBA" id="ARBA00022723"/>
    </source>
</evidence>
<reference evidence="5" key="1">
    <citation type="submission" date="2021-01" db="EMBL/GenBank/DDBJ databases">
        <title>Genome sequence of strain Noviherbaspirillum sp. DKR-6.</title>
        <authorList>
            <person name="Chaudhary D.K."/>
        </authorList>
    </citation>
    <scope>NUCLEOTIDE SEQUENCE</scope>
    <source>
        <strain evidence="5">DKR-6</strain>
    </source>
</reference>
<dbReference type="RefSeq" id="WP_200592355.1">
    <property type="nucleotide sequence ID" value="NZ_JAEPBG010000005.1"/>
</dbReference>
<dbReference type="SUPFAM" id="SSF47188">
    <property type="entry name" value="Hemerythrin-like"/>
    <property type="match status" value="1"/>
</dbReference>
<keyword evidence="3" id="KW-0408">Iron</keyword>
<gene>
    <name evidence="5" type="ORF">JJB74_13185</name>
</gene>
<keyword evidence="6" id="KW-1185">Reference proteome</keyword>
<comment type="caution">
    <text evidence="5">The sequence shown here is derived from an EMBL/GenBank/DDBJ whole genome shotgun (WGS) entry which is preliminary data.</text>
</comment>
<dbReference type="AlphaFoldDB" id="A0A934SS37"/>
<organism evidence="5 6">
    <name type="scientific">Noviherbaspirillum pedocola</name>
    <dbReference type="NCBI Taxonomy" id="2801341"/>
    <lineage>
        <taxon>Bacteria</taxon>
        <taxon>Pseudomonadati</taxon>
        <taxon>Pseudomonadota</taxon>
        <taxon>Betaproteobacteria</taxon>
        <taxon>Burkholderiales</taxon>
        <taxon>Oxalobacteraceae</taxon>
        <taxon>Noviherbaspirillum</taxon>
    </lineage>
</organism>
<dbReference type="InterPro" id="IPR012312">
    <property type="entry name" value="Hemerythrin-like"/>
</dbReference>
<accession>A0A934SS37</accession>
<dbReference type="Gene3D" id="1.20.120.50">
    <property type="entry name" value="Hemerythrin-like"/>
    <property type="match status" value="1"/>
</dbReference>
<dbReference type="CDD" id="cd12107">
    <property type="entry name" value="Hemerythrin"/>
    <property type="match status" value="1"/>
</dbReference>
<evidence type="ECO:0000313" key="5">
    <source>
        <dbReference type="EMBL" id="MBK4735570.1"/>
    </source>
</evidence>
<dbReference type="Pfam" id="PF01814">
    <property type="entry name" value="Hemerythrin"/>
    <property type="match status" value="1"/>
</dbReference>
<dbReference type="NCBIfam" id="TIGR02481">
    <property type="entry name" value="hemeryth_dom"/>
    <property type="match status" value="1"/>
</dbReference>
<sequence>MTASFDFRRGYWSPRMALGQPGMDAAHRSLLEELERISELDDAQFVAGFEHFIALVEADFHEEEAVMEGIEYSALPTHREQHARLLGYLRQTASRMREGDIAAGREVTALMPGWFELHIETMDGALAMQCQYSQQRRIA</sequence>
<evidence type="ECO:0000313" key="6">
    <source>
        <dbReference type="Proteomes" id="UP000622890"/>
    </source>
</evidence>
<protein>
    <recommendedName>
        <fullName evidence="4">Hemerythrin-like domain-containing protein</fullName>
    </recommendedName>
</protein>